<comment type="caution">
    <text evidence="1">The sequence shown here is derived from an EMBL/GenBank/DDBJ whole genome shotgun (WGS) entry which is preliminary data.</text>
</comment>
<gene>
    <name evidence="1" type="ORF">QFC19_003827</name>
</gene>
<evidence type="ECO:0000313" key="2">
    <source>
        <dbReference type="Proteomes" id="UP001241377"/>
    </source>
</evidence>
<keyword evidence="2" id="KW-1185">Reference proteome</keyword>
<proteinExistence type="predicted"/>
<organism evidence="1 2">
    <name type="scientific">Naganishia cerealis</name>
    <dbReference type="NCBI Taxonomy" id="610337"/>
    <lineage>
        <taxon>Eukaryota</taxon>
        <taxon>Fungi</taxon>
        <taxon>Dikarya</taxon>
        <taxon>Basidiomycota</taxon>
        <taxon>Agaricomycotina</taxon>
        <taxon>Tremellomycetes</taxon>
        <taxon>Filobasidiales</taxon>
        <taxon>Filobasidiaceae</taxon>
        <taxon>Naganishia</taxon>
    </lineage>
</organism>
<protein>
    <submittedName>
        <fullName evidence="1">Uncharacterized protein</fullName>
    </submittedName>
</protein>
<evidence type="ECO:0000313" key="1">
    <source>
        <dbReference type="EMBL" id="KAJ9104866.1"/>
    </source>
</evidence>
<dbReference type="Proteomes" id="UP001241377">
    <property type="component" value="Unassembled WGS sequence"/>
</dbReference>
<sequence>MSEQKHIVIVGAGVIGLSAALAISEHLTIPHRLTIIASHFPDDKVYVPEYTSPWAGAHFRPQPATNEAQRREAKMTRVTQAYFKKLAESNPESSVKFVEGIEYFDEPSEDYLNCSGGYSQDIDNFQILPDHDLPPGVSFGTSYTAWVVNAPLYIQFLQRKLKMQYNVQFVKAKINSLKNLFHRIEDCSVLVNCTGKGLQYHGGYDHLSFSIRGQTLLVRPPKDYSLDKTITHQLKNGDWTFCIPRPLYGGVIIGGTKQVNDNRSQPRERDSIDIIKRARELFPELMKSKGRGEKYFDVERVNVGFRPCRKGGFKVEIENHGDSVIIHAYGAGGMGYELSYGAGMKVYELMSQLLTRTRL</sequence>
<accession>A0ACC2W1E3</accession>
<name>A0ACC2W1E3_9TREE</name>
<reference evidence="1" key="1">
    <citation type="submission" date="2023-04" db="EMBL/GenBank/DDBJ databases">
        <title>Draft Genome sequencing of Naganishia species isolated from polar environments using Oxford Nanopore Technology.</title>
        <authorList>
            <person name="Leo P."/>
            <person name="Venkateswaran K."/>
        </authorList>
    </citation>
    <scope>NUCLEOTIDE SEQUENCE</scope>
    <source>
        <strain evidence="1">MNA-CCFEE 5261</strain>
    </source>
</reference>
<dbReference type="EMBL" id="JASBWR010000038">
    <property type="protein sequence ID" value="KAJ9104866.1"/>
    <property type="molecule type" value="Genomic_DNA"/>
</dbReference>